<accession>A0A2V3UJT6</accession>
<keyword evidence="3 6" id="KW-0812">Transmembrane</keyword>
<dbReference type="Proteomes" id="UP000248021">
    <property type="component" value="Unassembled WGS sequence"/>
</dbReference>
<dbReference type="GO" id="GO:0005886">
    <property type="term" value="C:plasma membrane"/>
    <property type="evidence" value="ECO:0007669"/>
    <property type="project" value="TreeGrafter"/>
</dbReference>
<evidence type="ECO:0000256" key="2">
    <source>
        <dbReference type="ARBA" id="ARBA00009694"/>
    </source>
</evidence>
<name>A0A2V3UJT6_9HYPH</name>
<comment type="similarity">
    <text evidence="2">Belongs to the UPF0382 family.</text>
</comment>
<gene>
    <name evidence="7" type="ORF">C7450_101320</name>
</gene>
<dbReference type="PANTHER" id="PTHR43461">
    <property type="entry name" value="TRANSMEMBRANE PROTEIN 256"/>
    <property type="match status" value="1"/>
</dbReference>
<evidence type="ECO:0000256" key="3">
    <source>
        <dbReference type="ARBA" id="ARBA00022692"/>
    </source>
</evidence>
<dbReference type="Pfam" id="PF04241">
    <property type="entry name" value="DUF423"/>
    <property type="match status" value="1"/>
</dbReference>
<evidence type="ECO:0000256" key="5">
    <source>
        <dbReference type="ARBA" id="ARBA00023136"/>
    </source>
</evidence>
<dbReference type="PANTHER" id="PTHR43461:SF1">
    <property type="entry name" value="TRANSMEMBRANE PROTEIN 256"/>
    <property type="match status" value="1"/>
</dbReference>
<dbReference type="InterPro" id="IPR006696">
    <property type="entry name" value="DUF423"/>
</dbReference>
<proteinExistence type="inferred from homology"/>
<evidence type="ECO:0000256" key="1">
    <source>
        <dbReference type="ARBA" id="ARBA00004141"/>
    </source>
</evidence>
<sequence length="125" mass="12261">MPISLIDRLFVVLGAVAGLAGVVAAAAAAHVTGTGSLGTAADFLLFHAPVLVAIAIADHVGLGRAGLLRLGGALVVLGLIGFSGDLAMRALTGTPLFAMAAPTGGTLLMIGWVAIGLSAIIPRRA</sequence>
<evidence type="ECO:0000313" key="8">
    <source>
        <dbReference type="Proteomes" id="UP000248021"/>
    </source>
</evidence>
<keyword evidence="5 6" id="KW-0472">Membrane</keyword>
<evidence type="ECO:0000256" key="6">
    <source>
        <dbReference type="SAM" id="Phobius"/>
    </source>
</evidence>
<feature type="transmembrane region" description="Helical" evidence="6">
    <location>
        <begin position="96"/>
        <end position="121"/>
    </location>
</feature>
<dbReference type="EMBL" id="QJJK01000001">
    <property type="protein sequence ID" value="PXW64564.1"/>
    <property type="molecule type" value="Genomic_DNA"/>
</dbReference>
<evidence type="ECO:0000313" key="7">
    <source>
        <dbReference type="EMBL" id="PXW64564.1"/>
    </source>
</evidence>
<reference evidence="7 8" key="1">
    <citation type="submission" date="2018-05" db="EMBL/GenBank/DDBJ databases">
        <title>Genomic Encyclopedia of Type Strains, Phase IV (KMG-IV): sequencing the most valuable type-strain genomes for metagenomic binning, comparative biology and taxonomic classification.</title>
        <authorList>
            <person name="Goeker M."/>
        </authorList>
    </citation>
    <scope>NUCLEOTIDE SEQUENCE [LARGE SCALE GENOMIC DNA]</scope>
    <source>
        <strain evidence="7 8">DSM 6462</strain>
    </source>
</reference>
<dbReference type="RefSeq" id="WP_246573143.1">
    <property type="nucleotide sequence ID" value="NZ_CAKNFM010000006.1"/>
</dbReference>
<evidence type="ECO:0000256" key="4">
    <source>
        <dbReference type="ARBA" id="ARBA00022989"/>
    </source>
</evidence>
<organism evidence="7 8">
    <name type="scientific">Chelatococcus asaccharovorans</name>
    <dbReference type="NCBI Taxonomy" id="28210"/>
    <lineage>
        <taxon>Bacteria</taxon>
        <taxon>Pseudomonadati</taxon>
        <taxon>Pseudomonadota</taxon>
        <taxon>Alphaproteobacteria</taxon>
        <taxon>Hyphomicrobiales</taxon>
        <taxon>Chelatococcaceae</taxon>
        <taxon>Chelatococcus</taxon>
    </lineage>
</organism>
<dbReference type="AlphaFoldDB" id="A0A2V3UJT6"/>
<comment type="subcellular location">
    <subcellularLocation>
        <location evidence="1">Membrane</location>
        <topology evidence="1">Multi-pass membrane protein</topology>
    </subcellularLocation>
</comment>
<keyword evidence="4 6" id="KW-1133">Transmembrane helix</keyword>
<feature type="transmembrane region" description="Helical" evidence="6">
    <location>
        <begin position="44"/>
        <end position="60"/>
    </location>
</feature>
<comment type="caution">
    <text evidence="7">The sequence shown here is derived from an EMBL/GenBank/DDBJ whole genome shotgun (WGS) entry which is preliminary data.</text>
</comment>
<keyword evidence="8" id="KW-1185">Reference proteome</keyword>
<feature type="transmembrane region" description="Helical" evidence="6">
    <location>
        <begin position="67"/>
        <end position="84"/>
    </location>
</feature>
<protein>
    <submittedName>
        <fullName evidence="7">Uncharacterized membrane protein YgdD (TMEM256/DUF423 family)</fullName>
    </submittedName>
</protein>